<evidence type="ECO:0000313" key="3">
    <source>
        <dbReference type="Proteomes" id="UP000229600"/>
    </source>
</evidence>
<proteinExistence type="predicted"/>
<organism evidence="2 3">
    <name type="scientific">Candidatus Magasanikbacteria bacterium CG11_big_fil_rev_8_21_14_0_20_39_34</name>
    <dbReference type="NCBI Taxonomy" id="1974653"/>
    <lineage>
        <taxon>Bacteria</taxon>
        <taxon>Candidatus Magasanikiibacteriota</taxon>
    </lineage>
</organism>
<evidence type="ECO:0008006" key="4">
    <source>
        <dbReference type="Google" id="ProtNLM"/>
    </source>
</evidence>
<name>A0A2H0N467_9BACT</name>
<keyword evidence="1" id="KW-1133">Transmembrane helix</keyword>
<accession>A0A2H0N467</accession>
<feature type="transmembrane region" description="Helical" evidence="1">
    <location>
        <begin position="12"/>
        <end position="30"/>
    </location>
</feature>
<dbReference type="InterPro" id="IPR014509">
    <property type="entry name" value="YjdF-like"/>
</dbReference>
<sequence>MKKLSWKDIGWAFWPPTVVFLVHTYLVYAFHITTFFPNFDMFAHLAGGMAIGYTASRLEILFQEKALLNIKSAQIRFFLILCVVSLFAICWEFHEFLLDTYWGSHMQEGLLDTMEDMFFGLFGGGIFAFFLFMKQKREVYK</sequence>
<reference evidence="2 3" key="1">
    <citation type="submission" date="2017-09" db="EMBL/GenBank/DDBJ databases">
        <title>Depth-based differentiation of microbial function through sediment-hosted aquifers and enrichment of novel symbionts in the deep terrestrial subsurface.</title>
        <authorList>
            <person name="Probst A.J."/>
            <person name="Ladd B."/>
            <person name="Jarett J.K."/>
            <person name="Geller-Mcgrath D.E."/>
            <person name="Sieber C.M."/>
            <person name="Emerson J.B."/>
            <person name="Anantharaman K."/>
            <person name="Thomas B.C."/>
            <person name="Malmstrom R."/>
            <person name="Stieglmeier M."/>
            <person name="Klingl A."/>
            <person name="Woyke T."/>
            <person name="Ryan C.M."/>
            <person name="Banfield J.F."/>
        </authorList>
    </citation>
    <scope>NUCLEOTIDE SEQUENCE [LARGE SCALE GENOMIC DNA]</scope>
    <source>
        <strain evidence="2">CG11_big_fil_rev_8_21_14_0_20_39_34</strain>
    </source>
</reference>
<gene>
    <name evidence="2" type="ORF">COV59_04835</name>
</gene>
<dbReference type="AlphaFoldDB" id="A0A2H0N467"/>
<dbReference type="Proteomes" id="UP000229600">
    <property type="component" value="Unassembled WGS sequence"/>
</dbReference>
<protein>
    <recommendedName>
        <fullName evidence="4">VanZ-like domain-containing protein</fullName>
    </recommendedName>
</protein>
<feature type="transmembrane region" description="Helical" evidence="1">
    <location>
        <begin position="77"/>
        <end position="97"/>
    </location>
</feature>
<keyword evidence="1" id="KW-0812">Transmembrane</keyword>
<dbReference type="EMBL" id="PCWN01000010">
    <property type="protein sequence ID" value="PIR03687.1"/>
    <property type="molecule type" value="Genomic_DNA"/>
</dbReference>
<comment type="caution">
    <text evidence="2">The sequence shown here is derived from an EMBL/GenBank/DDBJ whole genome shotgun (WGS) entry which is preliminary data.</text>
</comment>
<dbReference type="Pfam" id="PF09997">
    <property type="entry name" value="DUF2238"/>
    <property type="match status" value="1"/>
</dbReference>
<evidence type="ECO:0000256" key="1">
    <source>
        <dbReference type="SAM" id="Phobius"/>
    </source>
</evidence>
<evidence type="ECO:0000313" key="2">
    <source>
        <dbReference type="EMBL" id="PIR03687.1"/>
    </source>
</evidence>
<feature type="transmembrane region" description="Helical" evidence="1">
    <location>
        <begin position="117"/>
        <end position="133"/>
    </location>
</feature>
<keyword evidence="1" id="KW-0472">Membrane</keyword>